<dbReference type="PANTHER" id="PTHR43752">
    <property type="entry name" value="BNR/ASP-BOX REPEAT FAMILY PROTEIN"/>
    <property type="match status" value="1"/>
</dbReference>
<dbReference type="AlphaFoldDB" id="A0A926ELP3"/>
<dbReference type="EMBL" id="JACRTD010000001">
    <property type="protein sequence ID" value="MBC8584183.1"/>
    <property type="molecule type" value="Genomic_DNA"/>
</dbReference>
<protein>
    <submittedName>
        <fullName evidence="2">Exo-alpha-sialidase</fullName>
    </submittedName>
</protein>
<dbReference type="InterPro" id="IPR011040">
    <property type="entry name" value="Sialidase"/>
</dbReference>
<name>A0A926ELP3_9FIRM</name>
<dbReference type="Pfam" id="PF13088">
    <property type="entry name" value="BNR_2"/>
    <property type="match status" value="1"/>
</dbReference>
<organism evidence="2 3">
    <name type="scientific">Youxingia wuxianensis</name>
    <dbReference type="NCBI Taxonomy" id="2763678"/>
    <lineage>
        <taxon>Bacteria</taxon>
        <taxon>Bacillati</taxon>
        <taxon>Bacillota</taxon>
        <taxon>Clostridia</taxon>
        <taxon>Eubacteriales</taxon>
        <taxon>Oscillospiraceae</taxon>
        <taxon>Youxingia</taxon>
    </lineage>
</organism>
<dbReference type="SUPFAM" id="SSF50939">
    <property type="entry name" value="Sialidases"/>
    <property type="match status" value="1"/>
</dbReference>
<feature type="domain" description="Sialidase" evidence="1">
    <location>
        <begin position="89"/>
        <end position="339"/>
    </location>
</feature>
<comment type="caution">
    <text evidence="2">The sequence shown here is derived from an EMBL/GenBank/DDBJ whole genome shotgun (WGS) entry which is preliminary data.</text>
</comment>
<proteinExistence type="predicted"/>
<reference evidence="2" key="1">
    <citation type="submission" date="2020-08" db="EMBL/GenBank/DDBJ databases">
        <title>Genome public.</title>
        <authorList>
            <person name="Liu C."/>
            <person name="Sun Q."/>
        </authorList>
    </citation>
    <scope>NUCLEOTIDE SEQUENCE</scope>
    <source>
        <strain evidence="2">NSJ-64</strain>
    </source>
</reference>
<dbReference type="RefSeq" id="WP_262394034.1">
    <property type="nucleotide sequence ID" value="NZ_JACRTD010000001.1"/>
</dbReference>
<dbReference type="InterPro" id="IPR036278">
    <property type="entry name" value="Sialidase_sf"/>
</dbReference>
<sequence length="383" mass="43364">MMYNNDPAMCPATIFINPESPLFSDSVRKWQAAPSVEVTKGGRVFVDFYGGDQPEVPGNYVKAIISDNGGKSFEDGCIVVSHPSAEIRLYDPNLWIDPLGRLWLLWNQSRGFNDGRIGVWGSICENPDADVNELSFSLPRRLANGIMINKPTVLSNGDWLFPCAIWSCEKATEDHGLQNEFFSNVYISKDQGETFSLLGHADIPNRSFDEHMLYEKNDGVIWMLVRSFDGIGESFSSDGGRTWSPGKKCHIDGPCSRFFIRRLRSGRLLMVNHYQFKERIDLEDIKRQGPVKSWRGRTNLTAMISEDEGQTWKGTLLLDPRNDAAYPDAKEGDDGFVYITYDWQRVTQREILLAKVTEQEILEGHLSHSNSFLRHVINKATGV</sequence>
<dbReference type="PANTHER" id="PTHR43752:SF2">
    <property type="entry name" value="BNR_ASP-BOX REPEAT FAMILY PROTEIN"/>
    <property type="match status" value="1"/>
</dbReference>
<dbReference type="Gene3D" id="2.120.10.10">
    <property type="match status" value="1"/>
</dbReference>
<evidence type="ECO:0000313" key="3">
    <source>
        <dbReference type="Proteomes" id="UP000623678"/>
    </source>
</evidence>
<dbReference type="Proteomes" id="UP000623678">
    <property type="component" value="Unassembled WGS sequence"/>
</dbReference>
<dbReference type="CDD" id="cd15482">
    <property type="entry name" value="Sialidase_non-viral"/>
    <property type="match status" value="1"/>
</dbReference>
<keyword evidence="3" id="KW-1185">Reference proteome</keyword>
<evidence type="ECO:0000259" key="1">
    <source>
        <dbReference type="Pfam" id="PF13088"/>
    </source>
</evidence>
<gene>
    <name evidence="2" type="ORF">H8705_01110</name>
</gene>
<accession>A0A926ELP3</accession>
<evidence type="ECO:0000313" key="2">
    <source>
        <dbReference type="EMBL" id="MBC8584183.1"/>
    </source>
</evidence>